<evidence type="ECO:0000313" key="3">
    <source>
        <dbReference type="Proteomes" id="UP000077202"/>
    </source>
</evidence>
<keyword evidence="3" id="KW-1185">Reference proteome</keyword>
<proteinExistence type="predicted"/>
<feature type="region of interest" description="Disordered" evidence="1">
    <location>
        <begin position="63"/>
        <end position="111"/>
    </location>
</feature>
<evidence type="ECO:0000256" key="1">
    <source>
        <dbReference type="SAM" id="MobiDB-lite"/>
    </source>
</evidence>
<dbReference type="AlphaFoldDB" id="A0A176WL78"/>
<evidence type="ECO:0000313" key="2">
    <source>
        <dbReference type="EMBL" id="OAE33062.1"/>
    </source>
</evidence>
<comment type="caution">
    <text evidence="2">The sequence shown here is derived from an EMBL/GenBank/DDBJ whole genome shotgun (WGS) entry which is preliminary data.</text>
</comment>
<gene>
    <name evidence="2" type="ORF">AXG93_1913s1640</name>
</gene>
<dbReference type="EMBL" id="LVLJ01000695">
    <property type="protein sequence ID" value="OAE33062.1"/>
    <property type="molecule type" value="Genomic_DNA"/>
</dbReference>
<sequence length="111" mass="12346">MKLSRVLGMSAEFLFRPVEHKEEKRSEDESRKHWTWSDLPVTAEDNDVSSGRISNQLWILDVGMHRSPSSPSPSPPPYHSQYLSAEDDDGGGGLTSHSSIHHPFHAAALTP</sequence>
<protein>
    <submittedName>
        <fullName evidence="2">Uncharacterized protein</fullName>
    </submittedName>
</protein>
<accession>A0A176WL78</accession>
<dbReference type="Proteomes" id="UP000077202">
    <property type="component" value="Unassembled WGS sequence"/>
</dbReference>
<organism evidence="2 3">
    <name type="scientific">Marchantia polymorpha subsp. ruderalis</name>
    <dbReference type="NCBI Taxonomy" id="1480154"/>
    <lineage>
        <taxon>Eukaryota</taxon>
        <taxon>Viridiplantae</taxon>
        <taxon>Streptophyta</taxon>
        <taxon>Embryophyta</taxon>
        <taxon>Marchantiophyta</taxon>
        <taxon>Marchantiopsida</taxon>
        <taxon>Marchantiidae</taxon>
        <taxon>Marchantiales</taxon>
        <taxon>Marchantiaceae</taxon>
        <taxon>Marchantia</taxon>
    </lineage>
</organism>
<reference evidence="2" key="1">
    <citation type="submission" date="2016-03" db="EMBL/GenBank/DDBJ databases">
        <title>Mechanisms controlling the formation of the plant cell surface in tip-growing cells are functionally conserved among land plants.</title>
        <authorList>
            <person name="Honkanen S."/>
            <person name="Jones V.A."/>
            <person name="Morieri G."/>
            <person name="Champion C."/>
            <person name="Hetherington A.J."/>
            <person name="Kelly S."/>
            <person name="Saint-Marcoux D."/>
            <person name="Proust H."/>
            <person name="Prescott H."/>
            <person name="Dolan L."/>
        </authorList>
    </citation>
    <scope>NUCLEOTIDE SEQUENCE [LARGE SCALE GENOMIC DNA]</scope>
    <source>
        <tissue evidence="2">Whole gametophyte</tissue>
    </source>
</reference>
<name>A0A176WL78_MARPO</name>